<name>A0ABP6P5N9_9ACTN</name>
<evidence type="ECO:0000313" key="1">
    <source>
        <dbReference type="EMBL" id="GAA3168175.1"/>
    </source>
</evidence>
<proteinExistence type="predicted"/>
<evidence type="ECO:0000313" key="2">
    <source>
        <dbReference type="Proteomes" id="UP001499924"/>
    </source>
</evidence>
<dbReference type="Proteomes" id="UP001499924">
    <property type="component" value="Unassembled WGS sequence"/>
</dbReference>
<organism evidence="1 2">
    <name type="scientific">Blastococcus jejuensis</name>
    <dbReference type="NCBI Taxonomy" id="351224"/>
    <lineage>
        <taxon>Bacteria</taxon>
        <taxon>Bacillati</taxon>
        <taxon>Actinomycetota</taxon>
        <taxon>Actinomycetes</taxon>
        <taxon>Geodermatophilales</taxon>
        <taxon>Geodermatophilaceae</taxon>
        <taxon>Blastococcus</taxon>
    </lineage>
</organism>
<sequence>MKEELRMRSMLGAPPPRWQCLSIQALLVPPSSSARAGSLRWFRVLAVPPSRRPDCLPWSREQD</sequence>
<reference evidence="2" key="1">
    <citation type="journal article" date="2019" name="Int. J. Syst. Evol. Microbiol.">
        <title>The Global Catalogue of Microorganisms (GCM) 10K type strain sequencing project: providing services to taxonomists for standard genome sequencing and annotation.</title>
        <authorList>
            <consortium name="The Broad Institute Genomics Platform"/>
            <consortium name="The Broad Institute Genome Sequencing Center for Infectious Disease"/>
            <person name="Wu L."/>
            <person name="Ma J."/>
        </authorList>
    </citation>
    <scope>NUCLEOTIDE SEQUENCE [LARGE SCALE GENOMIC DNA]</scope>
    <source>
        <strain evidence="2">JCM 15614</strain>
    </source>
</reference>
<gene>
    <name evidence="1" type="ORF">GCM10010531_21240</name>
</gene>
<comment type="caution">
    <text evidence="1">The sequence shown here is derived from an EMBL/GenBank/DDBJ whole genome shotgun (WGS) entry which is preliminary data.</text>
</comment>
<dbReference type="EMBL" id="BAAAVV010000004">
    <property type="protein sequence ID" value="GAA3168175.1"/>
    <property type="molecule type" value="Genomic_DNA"/>
</dbReference>
<accession>A0ABP6P5N9</accession>
<protein>
    <submittedName>
        <fullName evidence="1">Uncharacterized protein</fullName>
    </submittedName>
</protein>
<keyword evidence="2" id="KW-1185">Reference proteome</keyword>